<dbReference type="Gene3D" id="3.40.50.300">
    <property type="entry name" value="P-loop containing nucleotide triphosphate hydrolases"/>
    <property type="match status" value="1"/>
</dbReference>
<evidence type="ECO:0000313" key="3">
    <source>
        <dbReference type="Proteomes" id="UP000504637"/>
    </source>
</evidence>
<protein>
    <submittedName>
        <fullName evidence="4">P-loop containing nucleoside triphosphate hydrolase protein</fullName>
    </submittedName>
</protein>
<dbReference type="RefSeq" id="XP_033455548.1">
    <property type="nucleotide sequence ID" value="XM_033605918.1"/>
</dbReference>
<dbReference type="Pfam" id="PF00004">
    <property type="entry name" value="AAA"/>
    <property type="match status" value="1"/>
</dbReference>
<dbReference type="SMART" id="SM00382">
    <property type="entry name" value="AAA"/>
    <property type="match status" value="1"/>
</dbReference>
<name>A0A6J3LV55_9PEZI</name>
<feature type="compositionally biased region" description="Basic and acidic residues" evidence="1">
    <location>
        <begin position="179"/>
        <end position="192"/>
    </location>
</feature>
<dbReference type="AlphaFoldDB" id="A0A6J3LV55"/>
<dbReference type="GO" id="GO:0005524">
    <property type="term" value="F:ATP binding"/>
    <property type="evidence" value="ECO:0007669"/>
    <property type="project" value="InterPro"/>
</dbReference>
<feature type="region of interest" description="Disordered" evidence="1">
    <location>
        <begin position="168"/>
        <end position="218"/>
    </location>
</feature>
<feature type="compositionally biased region" description="Low complexity" evidence="1">
    <location>
        <begin position="195"/>
        <end position="204"/>
    </location>
</feature>
<reference evidence="4" key="1">
    <citation type="submission" date="2020-01" db="EMBL/GenBank/DDBJ databases">
        <authorList>
            <consortium name="DOE Joint Genome Institute"/>
            <person name="Haridas S."/>
            <person name="Albert R."/>
            <person name="Binder M."/>
            <person name="Bloem J."/>
            <person name="Labutti K."/>
            <person name="Salamov A."/>
            <person name="Andreopoulos B."/>
            <person name="Baker S.E."/>
            <person name="Barry K."/>
            <person name="Bills G."/>
            <person name="Bluhm B.H."/>
            <person name="Cannon C."/>
            <person name="Castanera R."/>
            <person name="Culley D.E."/>
            <person name="Daum C."/>
            <person name="Ezra D."/>
            <person name="Gonzalez J.B."/>
            <person name="Henrissat B."/>
            <person name="Kuo A."/>
            <person name="Liang C."/>
            <person name="Lipzen A."/>
            <person name="Lutzoni F."/>
            <person name="Magnuson J."/>
            <person name="Mondo S."/>
            <person name="Nolan M."/>
            <person name="Ohm R."/>
            <person name="Pangilinan J."/>
            <person name="Park H.-J."/>
            <person name="Ramirez L."/>
            <person name="Alfaro M."/>
            <person name="Sun H."/>
            <person name="Tritt A."/>
            <person name="Yoshinaga Y."/>
            <person name="Zwiers L.-H."/>
            <person name="Turgeon B.G."/>
            <person name="Goodwin S.B."/>
            <person name="Spatafora J.W."/>
            <person name="Crous P.W."/>
            <person name="Grigoriev I.V."/>
        </authorList>
    </citation>
    <scope>NUCLEOTIDE SEQUENCE</scope>
    <source>
        <strain evidence="4">CBS 342.82</strain>
    </source>
</reference>
<reference evidence="4" key="3">
    <citation type="submission" date="2025-08" db="UniProtKB">
        <authorList>
            <consortium name="RefSeq"/>
        </authorList>
    </citation>
    <scope>IDENTIFICATION</scope>
    <source>
        <strain evidence="4">CBS 342.82</strain>
    </source>
</reference>
<dbReference type="InterPro" id="IPR027417">
    <property type="entry name" value="P-loop_NTPase"/>
</dbReference>
<dbReference type="InterPro" id="IPR003959">
    <property type="entry name" value="ATPase_AAA_core"/>
</dbReference>
<dbReference type="InterPro" id="IPR054289">
    <property type="entry name" value="DUF7025"/>
</dbReference>
<dbReference type="SUPFAM" id="SSF52540">
    <property type="entry name" value="P-loop containing nucleoside triphosphate hydrolases"/>
    <property type="match status" value="1"/>
</dbReference>
<dbReference type="InterPro" id="IPR003593">
    <property type="entry name" value="AAA+_ATPase"/>
</dbReference>
<dbReference type="PANTHER" id="PTHR46411:SF3">
    <property type="entry name" value="AAA+ ATPASE DOMAIN-CONTAINING PROTEIN"/>
    <property type="match status" value="1"/>
</dbReference>
<dbReference type="CDD" id="cd19481">
    <property type="entry name" value="RecA-like_protease"/>
    <property type="match status" value="1"/>
</dbReference>
<sequence length="821" mass="91800">MRPKQSAGIYPLPMQGGTIAEVYAAAGGTTGETPDASNLVKVDPKEIGMSVGLKQLFSGKEDKKGRFQWQATIPEDLPKPAEDAESAKWAIIVRNVRVFHDPKKVLSMHSIVIQSPYLKDLLAEVLAEYPGVTAHLARLEFTGRFEPLIHRWSELKSAIQAMKDKRLESQKLPQTNGHSSKEVAIDAEKSEDASSDAQSSALSKDPAEHETNGNDDASLDERIKHAELLYDLLSKEFADIIESSVDMKEKGVITYELLWTLFQPGMLVYSRQQGQDRVFSLSSARYGVDRDNNPVYWLMCEYHDWDGTNFGTNRLNMAIGIFEGTRSITSLQTLPWDSHGHKADIYTKLVERGTRVEELAGSHYRSYHGIGWRLNNMGRKERYNIKGRIVIDTLGFNRFNPDMAVYVSTLNSSAKSKPSSCRRILTPSGFISLNLPPMPGSPVDDYDPGYDLEDGGMPVDGFFEDETNERPAKKPLTDQQKLLLSPLVRGYALQEKLWLNFFVTAVHDVTFNERAFDSLVLPKNQKELILGFTSTQQGYRSQFDDVIEGKGRGIILLLCGPPGVGKTLTAESVAEEMRVPLFMISSGDLGLSPRHIEKQLQDILDMCTRWNAILLLDEADVFLEERSLHELERNKLVTIFLRVLEYYEGIMFLTTNRVETFDAAFQSRIHISLEYKELDAKSRESVWQNFLRQHDIAQAAAREKPPRPLASAAKASSKRLDAAAADGGGGEEQSAAAQEAAKAQHLKLTLPHEITERDMVKLAALSMNGRQIKNILKTAQLLASQRGEGLSYKHIDTVMDVTQHLHNANRESAATKSSLFS</sequence>
<dbReference type="GO" id="GO:0016887">
    <property type="term" value="F:ATP hydrolysis activity"/>
    <property type="evidence" value="ECO:0007669"/>
    <property type="project" value="InterPro"/>
</dbReference>
<keyword evidence="4" id="KW-0378">Hydrolase</keyword>
<accession>A0A6J3LV55</accession>
<dbReference type="PANTHER" id="PTHR46411">
    <property type="entry name" value="FAMILY ATPASE, PUTATIVE-RELATED"/>
    <property type="match status" value="1"/>
</dbReference>
<dbReference type="Pfam" id="PF22942">
    <property type="entry name" value="DUF7025"/>
    <property type="match status" value="1"/>
</dbReference>
<feature type="region of interest" description="Disordered" evidence="1">
    <location>
        <begin position="701"/>
        <end position="740"/>
    </location>
</feature>
<dbReference type="GeneID" id="54363718"/>
<feature type="domain" description="AAA+ ATPase" evidence="2">
    <location>
        <begin position="552"/>
        <end position="679"/>
    </location>
</feature>
<gene>
    <name evidence="4" type="ORF">K489DRAFT_384700</name>
</gene>
<dbReference type="OrthoDB" id="10042665at2759"/>
<reference evidence="4" key="2">
    <citation type="submission" date="2020-04" db="EMBL/GenBank/DDBJ databases">
        <authorList>
            <consortium name="NCBI Genome Project"/>
        </authorList>
    </citation>
    <scope>NUCLEOTIDE SEQUENCE</scope>
    <source>
        <strain evidence="4">CBS 342.82</strain>
    </source>
</reference>
<evidence type="ECO:0000259" key="2">
    <source>
        <dbReference type="SMART" id="SM00382"/>
    </source>
</evidence>
<evidence type="ECO:0000256" key="1">
    <source>
        <dbReference type="SAM" id="MobiDB-lite"/>
    </source>
</evidence>
<dbReference type="Proteomes" id="UP000504637">
    <property type="component" value="Unplaced"/>
</dbReference>
<keyword evidence="3" id="KW-1185">Reference proteome</keyword>
<proteinExistence type="predicted"/>
<organism evidence="4">
    <name type="scientific">Dissoconium aciculare CBS 342.82</name>
    <dbReference type="NCBI Taxonomy" id="1314786"/>
    <lineage>
        <taxon>Eukaryota</taxon>
        <taxon>Fungi</taxon>
        <taxon>Dikarya</taxon>
        <taxon>Ascomycota</taxon>
        <taxon>Pezizomycotina</taxon>
        <taxon>Dothideomycetes</taxon>
        <taxon>Dothideomycetidae</taxon>
        <taxon>Mycosphaerellales</taxon>
        <taxon>Dissoconiaceae</taxon>
        <taxon>Dissoconium</taxon>
    </lineage>
</organism>
<evidence type="ECO:0000313" key="4">
    <source>
        <dbReference type="RefSeq" id="XP_033455548.1"/>
    </source>
</evidence>